<dbReference type="PANTHER" id="PTHR43340">
    <property type="entry name" value="HYPOXANTHINE-GUANINE PHOSPHORIBOSYLTRANSFERASE"/>
    <property type="match status" value="1"/>
</dbReference>
<dbReference type="GO" id="GO:0032263">
    <property type="term" value="P:GMP salvage"/>
    <property type="evidence" value="ECO:0007669"/>
    <property type="project" value="TreeGrafter"/>
</dbReference>
<dbReference type="InterPro" id="IPR050408">
    <property type="entry name" value="HGPRT"/>
</dbReference>
<keyword evidence="7 14" id="KW-0328">Glycosyltransferase</keyword>
<keyword evidence="11" id="KW-0547">Nucleotide-binding</keyword>
<dbReference type="CDD" id="cd06223">
    <property type="entry name" value="PRTases_typeI"/>
    <property type="match status" value="1"/>
</dbReference>
<evidence type="ECO:0000256" key="6">
    <source>
        <dbReference type="ARBA" id="ARBA00022490"/>
    </source>
</evidence>
<dbReference type="InterPro" id="IPR029057">
    <property type="entry name" value="PRTase-like"/>
</dbReference>
<evidence type="ECO:0000256" key="5">
    <source>
        <dbReference type="ARBA" id="ARBA00011895"/>
    </source>
</evidence>
<evidence type="ECO:0000256" key="3">
    <source>
        <dbReference type="ARBA" id="ARBA00004669"/>
    </source>
</evidence>
<dbReference type="GO" id="GO:0006178">
    <property type="term" value="P:guanine salvage"/>
    <property type="evidence" value="ECO:0007669"/>
    <property type="project" value="TreeGrafter"/>
</dbReference>
<reference evidence="14" key="1">
    <citation type="submission" date="2018-10" db="EMBL/GenBank/DDBJ databases">
        <title>Hidden diversity of soil giant viruses.</title>
        <authorList>
            <person name="Schulz F."/>
            <person name="Alteio L."/>
            <person name="Goudeau D."/>
            <person name="Ryan E.M."/>
            <person name="Malmstrom R.R."/>
            <person name="Blanchard J."/>
            <person name="Woyke T."/>
        </authorList>
    </citation>
    <scope>NUCLEOTIDE SEQUENCE</scope>
    <source>
        <strain evidence="14">TEV1</strain>
    </source>
</reference>
<evidence type="ECO:0000256" key="9">
    <source>
        <dbReference type="ARBA" id="ARBA00022723"/>
    </source>
</evidence>
<dbReference type="EC" id="2.4.2.8" evidence="5"/>
<keyword evidence="10" id="KW-0660">Purine salvage</keyword>
<dbReference type="GO" id="GO:0000287">
    <property type="term" value="F:magnesium ion binding"/>
    <property type="evidence" value="ECO:0007669"/>
    <property type="project" value="TreeGrafter"/>
</dbReference>
<keyword evidence="6" id="KW-0963">Cytoplasm</keyword>
<evidence type="ECO:0000313" key="14">
    <source>
        <dbReference type="EMBL" id="AYV75166.1"/>
    </source>
</evidence>
<evidence type="ECO:0000256" key="10">
    <source>
        <dbReference type="ARBA" id="ARBA00022726"/>
    </source>
</evidence>
<dbReference type="FunFam" id="3.40.50.2020:FF:000053">
    <property type="entry name" value="Hypoxanthine phosphoribosyltransferase"/>
    <property type="match status" value="1"/>
</dbReference>
<evidence type="ECO:0000256" key="4">
    <source>
        <dbReference type="ARBA" id="ARBA00008391"/>
    </source>
</evidence>
<comment type="similarity">
    <text evidence="4">Belongs to the purine/pyrimidine phosphoribosyltransferase family.</text>
</comment>
<evidence type="ECO:0000256" key="7">
    <source>
        <dbReference type="ARBA" id="ARBA00022676"/>
    </source>
</evidence>
<evidence type="ECO:0000256" key="8">
    <source>
        <dbReference type="ARBA" id="ARBA00022679"/>
    </source>
</evidence>
<dbReference type="EMBL" id="MK071979">
    <property type="protein sequence ID" value="AYV75166.1"/>
    <property type="molecule type" value="Genomic_DNA"/>
</dbReference>
<organism evidence="14">
    <name type="scientific">Terrestrivirus sp</name>
    <dbReference type="NCBI Taxonomy" id="2487775"/>
    <lineage>
        <taxon>Viruses</taxon>
        <taxon>Varidnaviria</taxon>
        <taxon>Bamfordvirae</taxon>
        <taxon>Nucleocytoviricota</taxon>
        <taxon>Megaviricetes</taxon>
        <taxon>Imitervirales</taxon>
        <taxon>Mimiviridae</taxon>
        <taxon>Klosneuvirinae</taxon>
    </lineage>
</organism>
<keyword evidence="8 14" id="KW-0808">Transferase</keyword>
<comment type="pathway">
    <text evidence="3">Purine metabolism; IMP biosynthesis via salvage pathway; IMP from hypoxanthine: step 1/1.</text>
</comment>
<dbReference type="PANTHER" id="PTHR43340:SF1">
    <property type="entry name" value="HYPOXANTHINE PHOSPHORIBOSYLTRANSFERASE"/>
    <property type="match status" value="1"/>
</dbReference>
<accession>A0A3G4ZK17</accession>
<keyword evidence="12" id="KW-0460">Magnesium</keyword>
<dbReference type="GO" id="GO:0032264">
    <property type="term" value="P:IMP salvage"/>
    <property type="evidence" value="ECO:0007669"/>
    <property type="project" value="TreeGrafter"/>
</dbReference>
<dbReference type="GO" id="GO:0000166">
    <property type="term" value="F:nucleotide binding"/>
    <property type="evidence" value="ECO:0007669"/>
    <property type="project" value="UniProtKB-KW"/>
</dbReference>
<feature type="domain" description="Phosphoribosyltransferase" evidence="13">
    <location>
        <begin position="42"/>
        <end position="197"/>
    </location>
</feature>
<protein>
    <recommendedName>
        <fullName evidence="5">hypoxanthine phosphoribosyltransferase</fullName>
        <ecNumber evidence="5">2.4.2.8</ecNumber>
    </recommendedName>
</protein>
<dbReference type="GO" id="GO:0006166">
    <property type="term" value="P:purine ribonucleoside salvage"/>
    <property type="evidence" value="ECO:0007669"/>
    <property type="project" value="UniProtKB-KW"/>
</dbReference>
<evidence type="ECO:0000259" key="13">
    <source>
        <dbReference type="Pfam" id="PF00156"/>
    </source>
</evidence>
<evidence type="ECO:0000256" key="1">
    <source>
        <dbReference type="ARBA" id="ARBA00001946"/>
    </source>
</evidence>
<gene>
    <name evidence="14" type="ORF">Terrestrivirus1_40</name>
</gene>
<dbReference type="SUPFAM" id="SSF53271">
    <property type="entry name" value="PRTase-like"/>
    <property type="match status" value="1"/>
</dbReference>
<proteinExistence type="inferred from homology"/>
<comment type="cofactor">
    <cofactor evidence="1">
        <name>Mg(2+)</name>
        <dbReference type="ChEBI" id="CHEBI:18420"/>
    </cofactor>
</comment>
<comment type="subcellular location">
    <subcellularLocation>
        <location evidence="2">Cytoplasm</location>
    </subcellularLocation>
</comment>
<name>A0A3G4ZK17_9VIRU</name>
<dbReference type="Gene3D" id="3.40.50.2020">
    <property type="match status" value="1"/>
</dbReference>
<dbReference type="InterPro" id="IPR000836">
    <property type="entry name" value="PRTase_dom"/>
</dbReference>
<dbReference type="GO" id="GO:0004422">
    <property type="term" value="F:hypoxanthine phosphoribosyltransferase activity"/>
    <property type="evidence" value="ECO:0007669"/>
    <property type="project" value="InterPro"/>
</dbReference>
<dbReference type="InterPro" id="IPR005904">
    <property type="entry name" value="Hxn_phspho_trans"/>
</dbReference>
<evidence type="ECO:0000256" key="11">
    <source>
        <dbReference type="ARBA" id="ARBA00022741"/>
    </source>
</evidence>
<sequence>MSNHNENLPVHINVDVNNALPLECFDIPPHYKTDLESVLISHGLILDRISKIAHDIIENNNEQSLLFVCVLKGGFQFFSNLLDVVKKLVISMNKPVQISFEFVRLKSYTNDKSTGSVQISGMDLSTIQGKNIIIVEDIVDTGKSAVALTEEIKKYNPNSVKFVTLLVKKTHKRNDFKPDHVGFLIPDYFVVGYALDYNEYFRDLDHICIIKESGIDKYKV</sequence>
<dbReference type="Pfam" id="PF00156">
    <property type="entry name" value="Pribosyltran"/>
    <property type="match status" value="1"/>
</dbReference>
<dbReference type="NCBIfam" id="TIGR01203">
    <property type="entry name" value="HGPRTase"/>
    <property type="match status" value="1"/>
</dbReference>
<dbReference type="GO" id="GO:0046100">
    <property type="term" value="P:hypoxanthine metabolic process"/>
    <property type="evidence" value="ECO:0007669"/>
    <property type="project" value="TreeGrafter"/>
</dbReference>
<keyword evidence="9" id="KW-0479">Metal-binding</keyword>
<evidence type="ECO:0000256" key="2">
    <source>
        <dbReference type="ARBA" id="ARBA00004496"/>
    </source>
</evidence>
<evidence type="ECO:0000256" key="12">
    <source>
        <dbReference type="ARBA" id="ARBA00022842"/>
    </source>
</evidence>